<reference evidence="4 5" key="1">
    <citation type="submission" date="2020-07" db="EMBL/GenBank/DDBJ databases">
        <title>Roseicoccus Jingziensis gen. nov., sp. nov., isolated from coastal seawater.</title>
        <authorList>
            <person name="Feng X."/>
        </authorList>
    </citation>
    <scope>NUCLEOTIDE SEQUENCE [LARGE SCALE GENOMIC DNA]</scope>
    <source>
        <strain evidence="4 5">N1E253</strain>
    </source>
</reference>
<dbReference type="SUPFAM" id="SSF52091">
    <property type="entry name" value="SpoIIaa-like"/>
    <property type="match status" value="1"/>
</dbReference>
<dbReference type="InterPro" id="IPR002645">
    <property type="entry name" value="STAS_dom"/>
</dbReference>
<evidence type="ECO:0000256" key="2">
    <source>
        <dbReference type="RuleBase" id="RU003749"/>
    </source>
</evidence>
<dbReference type="Gene3D" id="3.30.750.24">
    <property type="entry name" value="STAS domain"/>
    <property type="match status" value="1"/>
</dbReference>
<dbReference type="RefSeq" id="WP_178933583.1">
    <property type="nucleotide sequence ID" value="NZ_JACBAZ010000006.1"/>
</dbReference>
<dbReference type="PROSITE" id="PS50801">
    <property type="entry name" value="STAS"/>
    <property type="match status" value="1"/>
</dbReference>
<dbReference type="Proteomes" id="UP000557872">
    <property type="component" value="Unassembled WGS sequence"/>
</dbReference>
<dbReference type="InterPro" id="IPR036513">
    <property type="entry name" value="STAS_dom_sf"/>
</dbReference>
<accession>A0A851GGX7</accession>
<dbReference type="NCBIfam" id="TIGR00377">
    <property type="entry name" value="ant_ant_sig"/>
    <property type="match status" value="1"/>
</dbReference>
<dbReference type="CDD" id="cd07043">
    <property type="entry name" value="STAS_anti-anti-sigma_factors"/>
    <property type="match status" value="1"/>
</dbReference>
<sequence length="109" mass="11817">MLVEKRGEVTILAPRHRVDTNNSPEVEKVIQENIGGGEARLVLDFAQVDYVSSAGLRVLLKTAKQIKVGGGRLALCGLNEQIKEVMEVSGFMNILDCYDNLDSSIGAIS</sequence>
<dbReference type="PANTHER" id="PTHR33495">
    <property type="entry name" value="ANTI-SIGMA FACTOR ANTAGONIST TM_1081-RELATED-RELATED"/>
    <property type="match status" value="1"/>
</dbReference>
<dbReference type="GO" id="GO:0043856">
    <property type="term" value="F:anti-sigma factor antagonist activity"/>
    <property type="evidence" value="ECO:0007669"/>
    <property type="project" value="InterPro"/>
</dbReference>
<dbReference type="PANTHER" id="PTHR33495:SF14">
    <property type="entry name" value="ANTI-SIGMA FACTOR ANTAGONIST"/>
    <property type="match status" value="1"/>
</dbReference>
<keyword evidence="5" id="KW-1185">Reference proteome</keyword>
<feature type="domain" description="STAS" evidence="3">
    <location>
        <begin position="1"/>
        <end position="108"/>
    </location>
</feature>
<comment type="similarity">
    <text evidence="1 2">Belongs to the anti-sigma-factor antagonist family.</text>
</comment>
<evidence type="ECO:0000313" key="5">
    <source>
        <dbReference type="Proteomes" id="UP000557872"/>
    </source>
</evidence>
<dbReference type="InterPro" id="IPR003658">
    <property type="entry name" value="Anti-sigma_ant"/>
</dbReference>
<comment type="caution">
    <text evidence="4">The sequence shown here is derived from an EMBL/GenBank/DDBJ whole genome shotgun (WGS) entry which is preliminary data.</text>
</comment>
<dbReference type="Pfam" id="PF01740">
    <property type="entry name" value="STAS"/>
    <property type="match status" value="1"/>
</dbReference>
<gene>
    <name evidence="4" type="ORF">HW115_14265</name>
</gene>
<name>A0A851GGX7_9BACT</name>
<evidence type="ECO:0000313" key="4">
    <source>
        <dbReference type="EMBL" id="NWK56783.1"/>
    </source>
</evidence>
<evidence type="ECO:0000256" key="1">
    <source>
        <dbReference type="ARBA" id="ARBA00009013"/>
    </source>
</evidence>
<proteinExistence type="inferred from homology"/>
<protein>
    <recommendedName>
        <fullName evidence="2">Anti-sigma factor antagonist</fullName>
    </recommendedName>
</protein>
<evidence type="ECO:0000259" key="3">
    <source>
        <dbReference type="PROSITE" id="PS50801"/>
    </source>
</evidence>
<organism evidence="4 5">
    <name type="scientific">Oceaniferula marina</name>
    <dbReference type="NCBI Taxonomy" id="2748318"/>
    <lineage>
        <taxon>Bacteria</taxon>
        <taxon>Pseudomonadati</taxon>
        <taxon>Verrucomicrobiota</taxon>
        <taxon>Verrucomicrobiia</taxon>
        <taxon>Verrucomicrobiales</taxon>
        <taxon>Verrucomicrobiaceae</taxon>
        <taxon>Oceaniferula</taxon>
    </lineage>
</organism>
<dbReference type="AlphaFoldDB" id="A0A851GGX7"/>
<dbReference type="EMBL" id="JACBAZ010000006">
    <property type="protein sequence ID" value="NWK56783.1"/>
    <property type="molecule type" value="Genomic_DNA"/>
</dbReference>